<dbReference type="Proteomes" id="UP001170481">
    <property type="component" value="Unassembled WGS sequence"/>
</dbReference>
<dbReference type="PROSITE" id="PS50113">
    <property type="entry name" value="PAC"/>
    <property type="match status" value="1"/>
</dbReference>
<dbReference type="Pfam" id="PF00563">
    <property type="entry name" value="EAL"/>
    <property type="match status" value="1"/>
</dbReference>
<dbReference type="SMART" id="SM00267">
    <property type="entry name" value="GGDEF"/>
    <property type="match status" value="1"/>
</dbReference>
<dbReference type="CDD" id="cd01948">
    <property type="entry name" value="EAL"/>
    <property type="match status" value="1"/>
</dbReference>
<dbReference type="InterPro" id="IPR013655">
    <property type="entry name" value="PAS_fold_3"/>
</dbReference>
<dbReference type="Gene3D" id="3.30.450.20">
    <property type="entry name" value="PAS domain"/>
    <property type="match status" value="2"/>
</dbReference>
<dbReference type="InterPro" id="IPR001610">
    <property type="entry name" value="PAC"/>
</dbReference>
<dbReference type="PROSITE" id="PS50887">
    <property type="entry name" value="GGDEF"/>
    <property type="match status" value="1"/>
</dbReference>
<accession>A0AAP4TZ18</accession>
<evidence type="ECO:0000259" key="5">
    <source>
        <dbReference type="PROSITE" id="PS50887"/>
    </source>
</evidence>
<dbReference type="SMART" id="SM00086">
    <property type="entry name" value="PAC"/>
    <property type="match status" value="1"/>
</dbReference>
<dbReference type="CDD" id="cd01949">
    <property type="entry name" value="GGDEF"/>
    <property type="match status" value="1"/>
</dbReference>
<dbReference type="InterPro" id="IPR035965">
    <property type="entry name" value="PAS-like_dom_sf"/>
</dbReference>
<dbReference type="NCBIfam" id="TIGR00229">
    <property type="entry name" value="sensory_box"/>
    <property type="match status" value="2"/>
</dbReference>
<dbReference type="PROSITE" id="PS50112">
    <property type="entry name" value="PAS"/>
    <property type="match status" value="2"/>
</dbReference>
<dbReference type="PANTHER" id="PTHR44757">
    <property type="entry name" value="DIGUANYLATE CYCLASE DGCP"/>
    <property type="match status" value="1"/>
</dbReference>
<dbReference type="PROSITE" id="PS50883">
    <property type="entry name" value="EAL"/>
    <property type="match status" value="1"/>
</dbReference>
<evidence type="ECO:0000259" key="2">
    <source>
        <dbReference type="PROSITE" id="PS50112"/>
    </source>
</evidence>
<dbReference type="Gene3D" id="3.30.70.270">
    <property type="match status" value="1"/>
</dbReference>
<dbReference type="SMART" id="SM00052">
    <property type="entry name" value="EAL"/>
    <property type="match status" value="1"/>
</dbReference>
<organism evidence="6 7">
    <name type="scientific">Cobetia amphilecti</name>
    <dbReference type="NCBI Taxonomy" id="1055104"/>
    <lineage>
        <taxon>Bacteria</taxon>
        <taxon>Pseudomonadati</taxon>
        <taxon>Pseudomonadota</taxon>
        <taxon>Gammaproteobacteria</taxon>
        <taxon>Oceanospirillales</taxon>
        <taxon>Halomonadaceae</taxon>
        <taxon>Cobetia</taxon>
    </lineage>
</organism>
<feature type="compositionally biased region" description="Basic and acidic residues" evidence="1">
    <location>
        <begin position="7"/>
        <end position="27"/>
    </location>
</feature>
<evidence type="ECO:0000259" key="3">
    <source>
        <dbReference type="PROSITE" id="PS50113"/>
    </source>
</evidence>
<dbReference type="InterPro" id="IPR000700">
    <property type="entry name" value="PAS-assoc_C"/>
</dbReference>
<dbReference type="SUPFAM" id="SSF55073">
    <property type="entry name" value="Nucleotide cyclase"/>
    <property type="match status" value="1"/>
</dbReference>
<evidence type="ECO:0000259" key="4">
    <source>
        <dbReference type="PROSITE" id="PS50883"/>
    </source>
</evidence>
<dbReference type="PANTHER" id="PTHR44757:SF2">
    <property type="entry name" value="BIOFILM ARCHITECTURE MAINTENANCE PROTEIN MBAA"/>
    <property type="match status" value="1"/>
</dbReference>
<dbReference type="CDD" id="cd00130">
    <property type="entry name" value="PAS"/>
    <property type="match status" value="2"/>
</dbReference>
<evidence type="ECO:0000256" key="1">
    <source>
        <dbReference type="SAM" id="MobiDB-lite"/>
    </source>
</evidence>
<dbReference type="SUPFAM" id="SSF141868">
    <property type="entry name" value="EAL domain-like"/>
    <property type="match status" value="1"/>
</dbReference>
<comment type="caution">
    <text evidence="6">The sequence shown here is derived from an EMBL/GenBank/DDBJ whole genome shotgun (WGS) entry which is preliminary data.</text>
</comment>
<protein>
    <submittedName>
        <fullName evidence="6">EAL domain-containing protein</fullName>
    </submittedName>
</protein>
<feature type="domain" description="PAS" evidence="2">
    <location>
        <begin position="198"/>
        <end position="242"/>
    </location>
</feature>
<sequence length="735" mass="83830">MTAPSDAGDRPYPRPEGSDDFHQPDDSSLHSRLLEMSSRLEALEAENHLLRTLVDTHPDILFIKDAKGLFRYANRTLTDFYGTSREDIVGRDDSHYTGNTEQSHFFRRSVEQVLSRFERETVFEDATDGTTGEVNHFRSIKQPFHDIHGQPLVAVLAHNITAEVREHERKTRQIDHIYDTSLEGFWDWNILTSSVTHNRRWSQILGIPESELSNSLEEFASLLHPEDKPETMIAIQDCMAGKTAYYHRHRMLTRGGDVVWVIDKGDVIERDSEGNPLRMIGSITDITRIVESEALLHQHSRFDSLTKLANRATLIDSLQQAIIITDARDTHGALIFIDLDHFKKINDLLGHTTGDHLLLEVAHRLSSTVRDSDLVARFGGDEFVILVQPLSHDPQTACRELDELMEHLQQALNQPYSLLGPQSQPLQHHSSASLGSIMFHDRHLSAEELIRRADIAMYRAKEAGRNQTVRFDPSMRVELERAVQLENDLRRAIENEELYVELQPQFDRGLKLVGAECLLRWRHAKLGNISPYEFIPLAEKSQLIDSLGDWVLEQACKLLEDWQKGTAFARLYLSVNVSVKQLDSPHYVGNVAKALSQHTLDPQYLQLELTENVFATDMPATVARMHELRSLGLRLSLDDFGTGFSSLTYIKHLPFDELKVDRSFVNDLENDEMNRRMVNFMVQLGRELGMCVVAEGVETPRQRELLLEMGCDALQGYLMDKPMAIEAFTAKYQLG</sequence>
<dbReference type="RefSeq" id="WP_303593724.1">
    <property type="nucleotide sequence ID" value="NZ_JAUORK010000008.1"/>
</dbReference>
<feature type="domain" description="GGDEF" evidence="5">
    <location>
        <begin position="330"/>
        <end position="473"/>
    </location>
</feature>
<dbReference type="Pfam" id="PF08448">
    <property type="entry name" value="PAS_4"/>
    <property type="match status" value="1"/>
</dbReference>
<dbReference type="InterPro" id="IPR052155">
    <property type="entry name" value="Biofilm_reg_signaling"/>
</dbReference>
<dbReference type="InterPro" id="IPR000160">
    <property type="entry name" value="GGDEF_dom"/>
</dbReference>
<gene>
    <name evidence="6" type="ORF">Q4535_08125</name>
</gene>
<reference evidence="6" key="1">
    <citation type="submission" date="2023-07" db="EMBL/GenBank/DDBJ databases">
        <title>Genome content predicts the carbon catabolic preferences of heterotrophic bacteria.</title>
        <authorList>
            <person name="Gralka M."/>
        </authorList>
    </citation>
    <scope>NUCLEOTIDE SEQUENCE</scope>
    <source>
        <strain evidence="6">C2R13</strain>
    </source>
</reference>
<dbReference type="Gene3D" id="3.20.20.450">
    <property type="entry name" value="EAL domain"/>
    <property type="match status" value="1"/>
</dbReference>
<feature type="domain" description="EAL" evidence="4">
    <location>
        <begin position="482"/>
        <end position="735"/>
    </location>
</feature>
<feature type="domain" description="PAS" evidence="2">
    <location>
        <begin position="46"/>
        <end position="117"/>
    </location>
</feature>
<dbReference type="Pfam" id="PF00990">
    <property type="entry name" value="GGDEF"/>
    <property type="match status" value="1"/>
</dbReference>
<dbReference type="InterPro" id="IPR001633">
    <property type="entry name" value="EAL_dom"/>
</dbReference>
<dbReference type="AlphaFoldDB" id="A0AAP4TZ18"/>
<evidence type="ECO:0000313" key="6">
    <source>
        <dbReference type="EMBL" id="MDO6672087.1"/>
    </source>
</evidence>
<dbReference type="SMART" id="SM00091">
    <property type="entry name" value="PAS"/>
    <property type="match status" value="2"/>
</dbReference>
<proteinExistence type="predicted"/>
<dbReference type="NCBIfam" id="TIGR00254">
    <property type="entry name" value="GGDEF"/>
    <property type="match status" value="1"/>
</dbReference>
<evidence type="ECO:0000313" key="7">
    <source>
        <dbReference type="Proteomes" id="UP001170481"/>
    </source>
</evidence>
<dbReference type="InterPro" id="IPR035919">
    <property type="entry name" value="EAL_sf"/>
</dbReference>
<name>A0AAP4TZ18_9GAMM</name>
<dbReference type="InterPro" id="IPR000014">
    <property type="entry name" value="PAS"/>
</dbReference>
<dbReference type="Pfam" id="PF08447">
    <property type="entry name" value="PAS_3"/>
    <property type="match status" value="1"/>
</dbReference>
<feature type="domain" description="PAC" evidence="3">
    <location>
        <begin position="245"/>
        <end position="298"/>
    </location>
</feature>
<dbReference type="InterPro" id="IPR029787">
    <property type="entry name" value="Nucleotide_cyclase"/>
</dbReference>
<dbReference type="InterPro" id="IPR013656">
    <property type="entry name" value="PAS_4"/>
</dbReference>
<dbReference type="InterPro" id="IPR043128">
    <property type="entry name" value="Rev_trsase/Diguanyl_cyclase"/>
</dbReference>
<feature type="region of interest" description="Disordered" evidence="1">
    <location>
        <begin position="1"/>
        <end position="27"/>
    </location>
</feature>
<dbReference type="EMBL" id="JAUORK010000008">
    <property type="protein sequence ID" value="MDO6672087.1"/>
    <property type="molecule type" value="Genomic_DNA"/>
</dbReference>
<dbReference type="SUPFAM" id="SSF55785">
    <property type="entry name" value="PYP-like sensor domain (PAS domain)"/>
    <property type="match status" value="2"/>
</dbReference>